<gene>
    <name evidence="1" type="ORF">JSE7799_03721</name>
</gene>
<accession>A0A0M7BE32</accession>
<keyword evidence="2" id="KW-1185">Reference proteome</keyword>
<reference evidence="1 2" key="1">
    <citation type="submission" date="2015-09" db="EMBL/GenBank/DDBJ databases">
        <authorList>
            <person name="Jackson K.R."/>
            <person name="Lunt B.L."/>
            <person name="Fisher J.N.B."/>
            <person name="Gardner A.V."/>
            <person name="Bailey M.E."/>
            <person name="Deus L.M."/>
            <person name="Earl A.S."/>
            <person name="Gibby P.D."/>
            <person name="Hartmann K.A."/>
            <person name="Liu J.E."/>
            <person name="Manci A.M."/>
            <person name="Nielsen D.A."/>
            <person name="Solomon M.B."/>
            <person name="Breakwell D.P."/>
            <person name="Burnett S.H."/>
            <person name="Grose J.H."/>
        </authorList>
    </citation>
    <scope>NUCLEOTIDE SEQUENCE [LARGE SCALE GENOMIC DNA]</scope>
    <source>
        <strain evidence="1 2">CECT 7799</strain>
    </source>
</reference>
<dbReference type="STRING" id="313367.JSE7799_03721"/>
<evidence type="ECO:0000313" key="2">
    <source>
        <dbReference type="Proteomes" id="UP000049455"/>
    </source>
</evidence>
<organism evidence="1 2">
    <name type="scientific">Jannaschia seosinensis</name>
    <dbReference type="NCBI Taxonomy" id="313367"/>
    <lineage>
        <taxon>Bacteria</taxon>
        <taxon>Pseudomonadati</taxon>
        <taxon>Pseudomonadota</taxon>
        <taxon>Alphaproteobacteria</taxon>
        <taxon>Rhodobacterales</taxon>
        <taxon>Roseobacteraceae</taxon>
        <taxon>Jannaschia</taxon>
    </lineage>
</organism>
<dbReference type="Proteomes" id="UP000049455">
    <property type="component" value="Unassembled WGS sequence"/>
</dbReference>
<protein>
    <submittedName>
        <fullName evidence="1">Uncharacterized protein</fullName>
    </submittedName>
</protein>
<dbReference type="AlphaFoldDB" id="A0A0M7BE32"/>
<dbReference type="EMBL" id="CYPR01000245">
    <property type="protein sequence ID" value="CUH40980.1"/>
    <property type="molecule type" value="Genomic_DNA"/>
</dbReference>
<proteinExistence type="predicted"/>
<sequence>MPGPDDPGGFDIAAEMDELPTLRSQALCKDRVQVMPGCAVVERVWRNRGRQPEVERERVTLRRADARDRATCGLEILLRAGHAFWHSHLM</sequence>
<evidence type="ECO:0000313" key="1">
    <source>
        <dbReference type="EMBL" id="CUH40980.1"/>
    </source>
</evidence>
<name>A0A0M7BE32_9RHOB</name>